<dbReference type="InterPro" id="IPR024520">
    <property type="entry name" value="DUF3558"/>
</dbReference>
<dbReference type="STRING" id="995062.SAMN04489718_1262"/>
<feature type="compositionally biased region" description="Low complexity" evidence="1">
    <location>
        <begin position="26"/>
        <end position="47"/>
    </location>
</feature>
<feature type="region of interest" description="Disordered" evidence="1">
    <location>
        <begin position="74"/>
        <end position="101"/>
    </location>
</feature>
<feature type="chain" id="PRO_5038368179" description="DUF3558 domain-containing protein" evidence="2">
    <location>
        <begin position="20"/>
        <end position="192"/>
    </location>
</feature>
<accession>A0A1H0ZVX1</accession>
<organism evidence="3 4">
    <name type="scientific">Actinopolyspora saharensis</name>
    <dbReference type="NCBI Taxonomy" id="995062"/>
    <lineage>
        <taxon>Bacteria</taxon>
        <taxon>Bacillati</taxon>
        <taxon>Actinomycetota</taxon>
        <taxon>Actinomycetes</taxon>
        <taxon>Actinopolysporales</taxon>
        <taxon>Actinopolysporaceae</taxon>
        <taxon>Actinopolyspora</taxon>
    </lineage>
</organism>
<evidence type="ECO:0000313" key="3">
    <source>
        <dbReference type="EMBL" id="SDQ31391.1"/>
    </source>
</evidence>
<keyword evidence="2" id="KW-0732">Signal</keyword>
<dbReference type="PROSITE" id="PS51257">
    <property type="entry name" value="PROKAR_LIPOPROTEIN"/>
    <property type="match status" value="1"/>
</dbReference>
<feature type="region of interest" description="Disordered" evidence="1">
    <location>
        <begin position="26"/>
        <end position="50"/>
    </location>
</feature>
<dbReference type="EMBL" id="FNKO01000001">
    <property type="protein sequence ID" value="SDQ31391.1"/>
    <property type="molecule type" value="Genomic_DNA"/>
</dbReference>
<gene>
    <name evidence="3" type="ORF">SAMN04489718_1262</name>
</gene>
<feature type="signal peptide" evidence="2">
    <location>
        <begin position="1"/>
        <end position="19"/>
    </location>
</feature>
<dbReference type="OrthoDB" id="5187935at2"/>
<dbReference type="RefSeq" id="WP_092521693.1">
    <property type="nucleotide sequence ID" value="NZ_FNKO01000001.1"/>
</dbReference>
<dbReference type="Proteomes" id="UP000199301">
    <property type="component" value="Unassembled WGS sequence"/>
</dbReference>
<evidence type="ECO:0008006" key="5">
    <source>
        <dbReference type="Google" id="ProtNLM"/>
    </source>
</evidence>
<keyword evidence="4" id="KW-1185">Reference proteome</keyword>
<evidence type="ECO:0000313" key="4">
    <source>
        <dbReference type="Proteomes" id="UP000199301"/>
    </source>
</evidence>
<reference evidence="4" key="1">
    <citation type="submission" date="2016-10" db="EMBL/GenBank/DDBJ databases">
        <authorList>
            <person name="Varghese N."/>
            <person name="Submissions S."/>
        </authorList>
    </citation>
    <scope>NUCLEOTIDE SEQUENCE [LARGE SCALE GENOMIC DNA]</scope>
    <source>
        <strain evidence="4">DSM 45459</strain>
    </source>
</reference>
<feature type="compositionally biased region" description="Polar residues" evidence="1">
    <location>
        <begin position="74"/>
        <end position="86"/>
    </location>
</feature>
<proteinExistence type="predicted"/>
<dbReference type="AlphaFoldDB" id="A0A1H0ZVX1"/>
<name>A0A1H0ZVX1_9ACTN</name>
<evidence type="ECO:0000256" key="1">
    <source>
        <dbReference type="SAM" id="MobiDB-lite"/>
    </source>
</evidence>
<protein>
    <recommendedName>
        <fullName evidence="5">DUF3558 domain-containing protein</fullName>
    </recommendedName>
</protein>
<feature type="compositionally biased region" description="Basic and acidic residues" evidence="1">
    <location>
        <begin position="87"/>
        <end position="98"/>
    </location>
</feature>
<sequence>MRNTITTSISLLAGILLLAGCGGQTDQTAQNTTTGANTPTSTSNAAGVNLPERTAPAKSLKLDNPCSIITQQQQSNLEVDQPTEGKNLSDNHGCDYKRGKSGSEGGWAMFVAADTDRTTQEFADKRPSGKVASIAEYPAYQVEKQYGCLVAMDVSDSGSLFVNGTTRLQTRAAPCSVATKFAESAIENLPNA</sequence>
<evidence type="ECO:0000256" key="2">
    <source>
        <dbReference type="SAM" id="SignalP"/>
    </source>
</evidence>
<dbReference type="Pfam" id="PF12079">
    <property type="entry name" value="DUF3558"/>
    <property type="match status" value="1"/>
</dbReference>